<gene>
    <name evidence="5" type="ORF">H6P81_014260</name>
</gene>
<sequence length="535" mass="60012">MHFYISPGGRRVTISSGGGCFWEVMKVKGSGARRFSYRSVLPTVLIVGILLPFLFIRAAFLALEGTTNCSPIDCIGWTFGPGLFGRADPSTRLTAEMTRALLESNPETTDAQSFEDLLADLASKKNDIRVFVSKAKAMLLDMERKVQDAKREGSIYRHLASLGVPKSIHCLSLKLAEEYSVNSLARSPLPPPEFMSRLTDTSYLHLAVLTDNVLAAGVVVTSCIRNSNQPERLVFHIVTDKKTFAPMHAWFALNPVRPAVVEVKGLHQYDWPVGVNMAVIDMMKLHRAAWEHQYYRNRLSATTIDGAPFEGILGRLLPLNPTSVSILNHLKMYLPELFPELDKIVFLEDDVVVQHDLSPLWSLDLNTKVNGAVGWWRSENEGRDHCVGGTMGDHLNFSDPLIRSSELQQDQCAWLYGMNVFNLRNWRKTNITNKYHQWLQLNAKSGFRLWRLGALPPALVAFADQVQYLDPSWHVPGLGDGPFGMVRERLEAAAVIHFSGPAKPWLPIGLPELQSLWKVHVNYTNQLIRSCGIME</sequence>
<evidence type="ECO:0000256" key="3">
    <source>
        <dbReference type="ARBA" id="ARBA00022676"/>
    </source>
</evidence>
<keyword evidence="3 4" id="KW-0328">Glycosyltransferase</keyword>
<dbReference type="InterPro" id="IPR029044">
    <property type="entry name" value="Nucleotide-diphossugar_trans"/>
</dbReference>
<organism evidence="5 6">
    <name type="scientific">Aristolochia fimbriata</name>
    <name type="common">White veined hardy Dutchman's pipe vine</name>
    <dbReference type="NCBI Taxonomy" id="158543"/>
    <lineage>
        <taxon>Eukaryota</taxon>
        <taxon>Viridiplantae</taxon>
        <taxon>Streptophyta</taxon>
        <taxon>Embryophyta</taxon>
        <taxon>Tracheophyta</taxon>
        <taxon>Spermatophyta</taxon>
        <taxon>Magnoliopsida</taxon>
        <taxon>Magnoliidae</taxon>
        <taxon>Piperales</taxon>
        <taxon>Aristolochiaceae</taxon>
        <taxon>Aristolochia</taxon>
    </lineage>
</organism>
<keyword evidence="4" id="KW-0961">Cell wall biogenesis/degradation</keyword>
<keyword evidence="4" id="KW-0333">Golgi apparatus</keyword>
<comment type="subcellular location">
    <subcellularLocation>
        <location evidence="4">Golgi apparatus membrane</location>
        <topology evidence="4">Single-pass type II membrane protein</topology>
    </subcellularLocation>
</comment>
<reference evidence="5 6" key="1">
    <citation type="submission" date="2021-07" db="EMBL/GenBank/DDBJ databases">
        <title>The Aristolochia fimbriata genome: insights into angiosperm evolution, floral development and chemical biosynthesis.</title>
        <authorList>
            <person name="Jiao Y."/>
        </authorList>
    </citation>
    <scope>NUCLEOTIDE SEQUENCE [LARGE SCALE GENOMIC DNA]</scope>
    <source>
        <strain evidence="5">IBCAS-2021</strain>
        <tissue evidence="5">Leaf</tissue>
    </source>
</reference>
<protein>
    <recommendedName>
        <fullName evidence="4">Hexosyltransferase</fullName>
        <ecNumber evidence="4">2.4.1.-</ecNumber>
    </recommendedName>
</protein>
<feature type="transmembrane region" description="Helical" evidence="4">
    <location>
        <begin position="40"/>
        <end position="63"/>
    </location>
</feature>
<keyword evidence="4" id="KW-0472">Membrane</keyword>
<keyword evidence="4" id="KW-1133">Transmembrane helix</keyword>
<evidence type="ECO:0000313" key="6">
    <source>
        <dbReference type="Proteomes" id="UP000825729"/>
    </source>
</evidence>
<evidence type="ECO:0000256" key="2">
    <source>
        <dbReference type="ARBA" id="ARBA00006351"/>
    </source>
</evidence>
<evidence type="ECO:0000256" key="4">
    <source>
        <dbReference type="RuleBase" id="RU362027"/>
    </source>
</evidence>
<comment type="similarity">
    <text evidence="2 4">Belongs to the glycosyltransferase 8 family.</text>
</comment>
<evidence type="ECO:0000313" key="5">
    <source>
        <dbReference type="EMBL" id="KAG9448132.1"/>
    </source>
</evidence>
<comment type="pathway">
    <text evidence="1 4">Glycan metabolism; pectin biosynthesis.</text>
</comment>
<name>A0AAV7EH26_ARIFI</name>
<dbReference type="GO" id="GO:0047262">
    <property type="term" value="F:polygalacturonate 4-alpha-galacturonosyltransferase activity"/>
    <property type="evidence" value="ECO:0007669"/>
    <property type="project" value="InterPro"/>
</dbReference>
<dbReference type="Proteomes" id="UP000825729">
    <property type="component" value="Unassembled WGS sequence"/>
</dbReference>
<keyword evidence="4" id="KW-0812">Transmembrane</keyword>
<proteinExistence type="inferred from homology"/>
<keyword evidence="6" id="KW-1185">Reference proteome</keyword>
<dbReference type="SUPFAM" id="SSF53448">
    <property type="entry name" value="Nucleotide-diphospho-sugar transferases"/>
    <property type="match status" value="1"/>
</dbReference>
<comment type="caution">
    <text evidence="5">The sequence shown here is derived from an EMBL/GenBank/DDBJ whole genome shotgun (WGS) entry which is preliminary data.</text>
</comment>
<keyword evidence="3 4" id="KW-0808">Transferase</keyword>
<dbReference type="EMBL" id="JAINDJ010000005">
    <property type="protein sequence ID" value="KAG9448132.1"/>
    <property type="molecule type" value="Genomic_DNA"/>
</dbReference>
<dbReference type="PANTHER" id="PTHR32116">
    <property type="entry name" value="GALACTURONOSYLTRANSFERASE 4-RELATED"/>
    <property type="match status" value="1"/>
</dbReference>
<evidence type="ECO:0000256" key="1">
    <source>
        <dbReference type="ARBA" id="ARBA00004877"/>
    </source>
</evidence>
<dbReference type="InterPro" id="IPR029993">
    <property type="entry name" value="GAUT"/>
</dbReference>
<dbReference type="GO" id="GO:0071555">
    <property type="term" value="P:cell wall organization"/>
    <property type="evidence" value="ECO:0007669"/>
    <property type="project" value="UniProtKB-KW"/>
</dbReference>
<dbReference type="PANTHER" id="PTHR32116:SF30">
    <property type="entry name" value="GALACTURONOSYLTRANSFERASE 15-RELATED"/>
    <property type="match status" value="1"/>
</dbReference>
<dbReference type="GO" id="GO:0000139">
    <property type="term" value="C:Golgi membrane"/>
    <property type="evidence" value="ECO:0007669"/>
    <property type="project" value="UniProtKB-SubCell"/>
</dbReference>
<dbReference type="InterPro" id="IPR002495">
    <property type="entry name" value="Glyco_trans_8"/>
</dbReference>
<dbReference type="AlphaFoldDB" id="A0AAV7EH26"/>
<accession>A0AAV7EH26</accession>
<dbReference type="Pfam" id="PF01501">
    <property type="entry name" value="Glyco_transf_8"/>
    <property type="match status" value="1"/>
</dbReference>
<dbReference type="Gene3D" id="3.90.550.10">
    <property type="entry name" value="Spore Coat Polysaccharide Biosynthesis Protein SpsA, Chain A"/>
    <property type="match status" value="1"/>
</dbReference>
<dbReference type="EC" id="2.4.1.-" evidence="4"/>